<name>A0A1J8PGX2_9COXI</name>
<keyword evidence="5" id="KW-0665">Pyrimidine biosynthesis</keyword>
<dbReference type="InterPro" id="IPR050074">
    <property type="entry name" value="DHO_dehydrogenase"/>
</dbReference>
<evidence type="ECO:0000256" key="6">
    <source>
        <dbReference type="ARBA" id="ARBA00023002"/>
    </source>
</evidence>
<evidence type="ECO:0000313" key="8">
    <source>
        <dbReference type="EMBL" id="OIZ94325.1"/>
    </source>
</evidence>
<evidence type="ECO:0000313" key="9">
    <source>
        <dbReference type="Proteomes" id="UP000183924"/>
    </source>
</evidence>
<sequence length="359" mass="39437">MLRVSSPLYDINKTFEENFSNPSFPSIRPPTRIWPDKAQWVSLLGYSLASKIGAAACAVTTGKGIALLAKLGFDVLTYKTIRRQAYPTHPLPNIVYLESEKLFDCSDLKEVLFTKDAPEKISHKIAISNSFGNGCLKPIVVMQDIAFAKNSLAEGQVLIVSVYGEGDSLQAMSKDFTAAALMAKEAGADIIELNFSCPNLMKSGEPLYWSNEYVSQITACVVKCVRDIPILLKLGLIHEHQFPINLLTSAARAGASGISAINSISMRVLNKNHHPAFGKRIYSGVSGYPIRRLALQVVKKLVQINQTEKLNLVILGMGGITLPEHFDEFFNVGADIALSATGMMWNPYLATQFHQRTRS</sequence>
<evidence type="ECO:0000256" key="3">
    <source>
        <dbReference type="ARBA" id="ARBA00022630"/>
    </source>
</evidence>
<organism evidence="8 9">
    <name type="scientific">Candidatus Rickettsiella isopodorum</name>
    <dbReference type="NCBI Taxonomy" id="1225476"/>
    <lineage>
        <taxon>Bacteria</taxon>
        <taxon>Pseudomonadati</taxon>
        <taxon>Pseudomonadota</taxon>
        <taxon>Gammaproteobacteria</taxon>
        <taxon>Legionellales</taxon>
        <taxon>Coxiellaceae</taxon>
        <taxon>Rickettsiella</taxon>
    </lineage>
</organism>
<proteinExistence type="predicted"/>
<protein>
    <recommendedName>
        <fullName evidence="7">Dihydroorotate dehydrogenase catalytic domain-containing protein</fullName>
    </recommendedName>
</protein>
<dbReference type="SUPFAM" id="SSF51395">
    <property type="entry name" value="FMN-linked oxidoreductases"/>
    <property type="match status" value="1"/>
</dbReference>
<dbReference type="GO" id="GO:0006221">
    <property type="term" value="P:pyrimidine nucleotide biosynthetic process"/>
    <property type="evidence" value="ECO:0007669"/>
    <property type="project" value="UniProtKB-KW"/>
</dbReference>
<dbReference type="OrthoDB" id="9794954at2"/>
<keyword evidence="9" id="KW-1185">Reference proteome</keyword>
<evidence type="ECO:0000256" key="4">
    <source>
        <dbReference type="ARBA" id="ARBA00022643"/>
    </source>
</evidence>
<evidence type="ECO:0000256" key="1">
    <source>
        <dbReference type="ARBA" id="ARBA00001917"/>
    </source>
</evidence>
<comment type="caution">
    <text evidence="8">The sequence shown here is derived from an EMBL/GenBank/DDBJ whole genome shotgun (WGS) entry which is preliminary data.</text>
</comment>
<dbReference type="Gene3D" id="3.20.20.70">
    <property type="entry name" value="Aldolase class I"/>
    <property type="match status" value="1"/>
</dbReference>
<dbReference type="STRING" id="1225476.A1D18_05640"/>
<comment type="cofactor">
    <cofactor evidence="1">
        <name>FMN</name>
        <dbReference type="ChEBI" id="CHEBI:58210"/>
    </cofactor>
</comment>
<keyword evidence="6" id="KW-0560">Oxidoreductase</keyword>
<dbReference type="PANTHER" id="PTHR48109:SF1">
    <property type="entry name" value="DIHYDROOROTATE DEHYDROGENASE (FUMARATE)"/>
    <property type="match status" value="1"/>
</dbReference>
<reference evidence="8 9" key="1">
    <citation type="submission" date="2016-03" db="EMBL/GenBank/DDBJ databases">
        <title>Comparative genomics of Rickettsiella.</title>
        <authorList>
            <person name="Chandler C."/>
            <person name="Wang Y."/>
        </authorList>
    </citation>
    <scope>NUCLEOTIDE SEQUENCE [LARGE SCALE GENOMIC DNA]</scope>
    <source>
        <strain evidence="8 9">RCFS May 2013</strain>
    </source>
</reference>
<comment type="pathway">
    <text evidence="2">Pyrimidine metabolism; UMP biosynthesis via de novo pathway.</text>
</comment>
<dbReference type="GO" id="GO:0006207">
    <property type="term" value="P:'de novo' pyrimidine nucleobase biosynthetic process"/>
    <property type="evidence" value="ECO:0007669"/>
    <property type="project" value="TreeGrafter"/>
</dbReference>
<dbReference type="AlphaFoldDB" id="A0A1J8PGX2"/>
<feature type="domain" description="Dihydroorotate dehydrogenase catalytic" evidence="7">
    <location>
        <begin position="42"/>
        <end position="345"/>
    </location>
</feature>
<dbReference type="EMBL" id="LUKY01000033">
    <property type="protein sequence ID" value="OIZ94325.1"/>
    <property type="molecule type" value="Genomic_DNA"/>
</dbReference>
<dbReference type="InterPro" id="IPR013785">
    <property type="entry name" value="Aldolase_TIM"/>
</dbReference>
<dbReference type="CDD" id="cd02810">
    <property type="entry name" value="DHOD_DHPD_FMN"/>
    <property type="match status" value="1"/>
</dbReference>
<evidence type="ECO:0000256" key="5">
    <source>
        <dbReference type="ARBA" id="ARBA00022975"/>
    </source>
</evidence>
<dbReference type="InterPro" id="IPR005720">
    <property type="entry name" value="Dihydroorotate_DH_cat"/>
</dbReference>
<accession>A0A1J8PGX2</accession>
<dbReference type="Pfam" id="PF01180">
    <property type="entry name" value="DHO_dh"/>
    <property type="match status" value="1"/>
</dbReference>
<keyword evidence="4" id="KW-0288">FMN</keyword>
<dbReference type="Proteomes" id="UP000183924">
    <property type="component" value="Unassembled WGS sequence"/>
</dbReference>
<evidence type="ECO:0000256" key="2">
    <source>
        <dbReference type="ARBA" id="ARBA00004725"/>
    </source>
</evidence>
<dbReference type="PANTHER" id="PTHR48109">
    <property type="entry name" value="DIHYDROOROTATE DEHYDROGENASE (QUINONE), MITOCHONDRIAL-RELATED"/>
    <property type="match status" value="1"/>
</dbReference>
<evidence type="ECO:0000259" key="7">
    <source>
        <dbReference type="Pfam" id="PF01180"/>
    </source>
</evidence>
<gene>
    <name evidence="8" type="ORF">A1D18_05640</name>
</gene>
<dbReference type="GO" id="GO:0004152">
    <property type="term" value="F:dihydroorotate dehydrogenase activity"/>
    <property type="evidence" value="ECO:0007669"/>
    <property type="project" value="TreeGrafter"/>
</dbReference>
<dbReference type="GO" id="GO:0005737">
    <property type="term" value="C:cytoplasm"/>
    <property type="evidence" value="ECO:0007669"/>
    <property type="project" value="InterPro"/>
</dbReference>
<dbReference type="RefSeq" id="WP_071662816.1">
    <property type="nucleotide sequence ID" value="NZ_LUKY01000033.1"/>
</dbReference>
<keyword evidence="3" id="KW-0285">Flavoprotein</keyword>